<evidence type="ECO:0000256" key="2">
    <source>
        <dbReference type="ARBA" id="ARBA00005466"/>
    </source>
</evidence>
<dbReference type="Proteomes" id="UP001152321">
    <property type="component" value="Unassembled WGS sequence"/>
</dbReference>
<dbReference type="PANTHER" id="PTHR42973">
    <property type="entry name" value="BINDING OXIDOREDUCTASE, PUTATIVE (AFU_ORTHOLOGUE AFUA_1G17690)-RELATED"/>
    <property type="match status" value="1"/>
</dbReference>
<evidence type="ECO:0000256" key="6">
    <source>
        <dbReference type="SAM" id="SignalP"/>
    </source>
</evidence>
<dbReference type="Pfam" id="PF01565">
    <property type="entry name" value="FAD_binding_4"/>
    <property type="match status" value="1"/>
</dbReference>
<feature type="domain" description="FAD-binding PCMH-type" evidence="7">
    <location>
        <begin position="72"/>
        <end position="242"/>
    </location>
</feature>
<dbReference type="InterPro" id="IPR050416">
    <property type="entry name" value="FAD-linked_Oxidoreductase"/>
</dbReference>
<dbReference type="SUPFAM" id="SSF56176">
    <property type="entry name" value="FAD-binding/transporter-associated domain-like"/>
    <property type="match status" value="1"/>
</dbReference>
<feature type="signal peptide" evidence="6">
    <location>
        <begin position="1"/>
        <end position="20"/>
    </location>
</feature>
<dbReference type="InterPro" id="IPR016167">
    <property type="entry name" value="FAD-bd_PCMH_sub1"/>
</dbReference>
<evidence type="ECO:0000256" key="3">
    <source>
        <dbReference type="ARBA" id="ARBA00022630"/>
    </source>
</evidence>
<dbReference type="Gene3D" id="3.30.465.10">
    <property type="match status" value="1"/>
</dbReference>
<keyword evidence="9" id="KW-1185">Reference proteome</keyword>
<protein>
    <submittedName>
        <fullName evidence="8">FAD-binding oxidoreductase</fullName>
    </submittedName>
</protein>
<gene>
    <name evidence="8" type="ORF">NWE73_12060</name>
</gene>
<keyword evidence="6" id="KW-0732">Signal</keyword>
<comment type="cofactor">
    <cofactor evidence="1">
        <name>FAD</name>
        <dbReference type="ChEBI" id="CHEBI:57692"/>
    </cofactor>
</comment>
<evidence type="ECO:0000256" key="1">
    <source>
        <dbReference type="ARBA" id="ARBA00001974"/>
    </source>
</evidence>
<dbReference type="InterPro" id="IPR016169">
    <property type="entry name" value="FAD-bd_PCMH_sub2"/>
</dbReference>
<accession>A0ABT6DJQ6</accession>
<dbReference type="EMBL" id="JANRMI010000003">
    <property type="protein sequence ID" value="MDG0817106.1"/>
    <property type="molecule type" value="Genomic_DNA"/>
</dbReference>
<dbReference type="Gene3D" id="3.30.43.10">
    <property type="entry name" value="Uridine Diphospho-n-acetylenolpyruvylglucosamine Reductase, domain 2"/>
    <property type="match status" value="1"/>
</dbReference>
<dbReference type="InterPro" id="IPR012951">
    <property type="entry name" value="BBE"/>
</dbReference>
<dbReference type="PROSITE" id="PS51387">
    <property type="entry name" value="FAD_PCMH"/>
    <property type="match status" value="1"/>
</dbReference>
<comment type="caution">
    <text evidence="8">The sequence shown here is derived from an EMBL/GenBank/DDBJ whole genome shotgun (WGS) entry which is preliminary data.</text>
</comment>
<evidence type="ECO:0000313" key="9">
    <source>
        <dbReference type="Proteomes" id="UP001152321"/>
    </source>
</evidence>
<dbReference type="InterPro" id="IPR036318">
    <property type="entry name" value="FAD-bd_PCMH-like_sf"/>
</dbReference>
<keyword evidence="3" id="KW-0285">Flavoprotein</keyword>
<dbReference type="Pfam" id="PF08031">
    <property type="entry name" value="BBE"/>
    <property type="match status" value="1"/>
</dbReference>
<proteinExistence type="inferred from homology"/>
<organism evidence="8 9">
    <name type="scientific">Bdellovibrio svalbardensis</name>
    <dbReference type="NCBI Taxonomy" id="2972972"/>
    <lineage>
        <taxon>Bacteria</taxon>
        <taxon>Pseudomonadati</taxon>
        <taxon>Bdellovibrionota</taxon>
        <taxon>Bdellovibrionia</taxon>
        <taxon>Bdellovibrionales</taxon>
        <taxon>Pseudobdellovibrionaceae</taxon>
        <taxon>Bdellovibrio</taxon>
    </lineage>
</organism>
<keyword evidence="5" id="KW-0560">Oxidoreductase</keyword>
<dbReference type="RefSeq" id="WP_277578582.1">
    <property type="nucleotide sequence ID" value="NZ_JANRMI010000003.1"/>
</dbReference>
<name>A0ABT6DJQ6_9BACT</name>
<evidence type="ECO:0000313" key="8">
    <source>
        <dbReference type="EMBL" id="MDG0817106.1"/>
    </source>
</evidence>
<dbReference type="InterPro" id="IPR006094">
    <property type="entry name" value="Oxid_FAD_bind_N"/>
</dbReference>
<feature type="chain" id="PRO_5046193506" evidence="6">
    <location>
        <begin position="21"/>
        <end position="488"/>
    </location>
</feature>
<dbReference type="Gene3D" id="3.40.462.20">
    <property type="match status" value="1"/>
</dbReference>
<keyword evidence="4" id="KW-0274">FAD</keyword>
<evidence type="ECO:0000256" key="5">
    <source>
        <dbReference type="ARBA" id="ARBA00023002"/>
    </source>
</evidence>
<dbReference type="PANTHER" id="PTHR42973:SF39">
    <property type="entry name" value="FAD-BINDING PCMH-TYPE DOMAIN-CONTAINING PROTEIN"/>
    <property type="match status" value="1"/>
</dbReference>
<evidence type="ECO:0000259" key="7">
    <source>
        <dbReference type="PROSITE" id="PS51387"/>
    </source>
</evidence>
<comment type="similarity">
    <text evidence="2">Belongs to the oxygen-dependent FAD-linked oxidoreductase family.</text>
</comment>
<dbReference type="InterPro" id="IPR016166">
    <property type="entry name" value="FAD-bd_PCMH"/>
</dbReference>
<evidence type="ECO:0000256" key="4">
    <source>
        <dbReference type="ARBA" id="ARBA00022827"/>
    </source>
</evidence>
<sequence length="488" mass="53258">MKRRTFLKFGGALVAQSVIASSLLDSVFLSTAHGQTVSIRDLKNSLPADQAMILVPQDAQFASYQQAFNKRTLKTPIVRVLCSTPQAVAISIQWAQANKVPLAVRSGGHSFEGLSQGTGLIIDTRPMSQFQISSDKQTFIAGAGALLGNVYTELAKDGRAVPAGSCPTVGITGHTLGGGYGLLARPLGLACDSLLKVEMVNAKGEIIQCSADENKDLFWALRGGGAGSFGIVTKLQFKTHEVSHVYTYGMSWKVSPEVAAQLMKTWQQWAPESPREITSLMKVSRGKDGLINVRALGQTVGTENILRSELARLSAIAQPESLNIKDLDFMSSVRHFGGSFDQEYIFMKGKSDYIKQVMSDEGIAVLLKKIPSGIDVIFDSYGGAIRDVADDATAFAHRTGTVSSLQYYTQWFKEADGKAKLETMKTFHDALRPYMSGAAYFNYCDLDIKDYARAYWGNNLQRLIDIKVQHDPNNFFAHAQSIPLKKGS</sequence>
<reference evidence="8" key="1">
    <citation type="submission" date="2022-08" db="EMBL/GenBank/DDBJ databases">
        <title>Novel Bdellovibrio Species Isolated from Svalbard: Designation Bdellovibrio svalbardensis.</title>
        <authorList>
            <person name="Mitchell R.J."/>
            <person name="Choi S.Y."/>
        </authorList>
    </citation>
    <scope>NUCLEOTIDE SEQUENCE</scope>
    <source>
        <strain evidence="8">PAP01</strain>
    </source>
</reference>